<comment type="caution">
    <text evidence="2">The sequence shown here is derived from an EMBL/GenBank/DDBJ whole genome shotgun (WGS) entry which is preliminary data.</text>
</comment>
<feature type="transmembrane region" description="Helical" evidence="1">
    <location>
        <begin position="108"/>
        <end position="130"/>
    </location>
</feature>
<name>A0A418QUL4_9BACT</name>
<evidence type="ECO:0000313" key="2">
    <source>
        <dbReference type="EMBL" id="RIY08813.1"/>
    </source>
</evidence>
<dbReference type="Proteomes" id="UP000284250">
    <property type="component" value="Unassembled WGS sequence"/>
</dbReference>
<dbReference type="EMBL" id="QYCN01000020">
    <property type="protein sequence ID" value="RIY08813.1"/>
    <property type="molecule type" value="Genomic_DNA"/>
</dbReference>
<evidence type="ECO:0000256" key="1">
    <source>
        <dbReference type="SAM" id="Phobius"/>
    </source>
</evidence>
<proteinExistence type="predicted"/>
<feature type="transmembrane region" description="Helical" evidence="1">
    <location>
        <begin position="45"/>
        <end position="70"/>
    </location>
</feature>
<organism evidence="2 3">
    <name type="scientific">Hymenobacter rubripertinctus</name>
    <dbReference type="NCBI Taxonomy" id="2029981"/>
    <lineage>
        <taxon>Bacteria</taxon>
        <taxon>Pseudomonadati</taxon>
        <taxon>Bacteroidota</taxon>
        <taxon>Cytophagia</taxon>
        <taxon>Cytophagales</taxon>
        <taxon>Hymenobacteraceae</taxon>
        <taxon>Hymenobacter</taxon>
    </lineage>
</organism>
<protein>
    <submittedName>
        <fullName evidence="2">Uncharacterized protein</fullName>
    </submittedName>
</protein>
<evidence type="ECO:0000313" key="3">
    <source>
        <dbReference type="Proteomes" id="UP000284250"/>
    </source>
</evidence>
<keyword evidence="1" id="KW-0472">Membrane</keyword>
<keyword evidence="1" id="KW-1133">Transmembrane helix</keyword>
<dbReference type="RefSeq" id="WP_119656392.1">
    <property type="nucleotide sequence ID" value="NZ_JBHUOI010000041.1"/>
</dbReference>
<reference evidence="2 3" key="1">
    <citation type="submission" date="2018-09" db="EMBL/GenBank/DDBJ databases">
        <authorList>
            <person name="Zeman M."/>
            <person name="Pardy F."/>
        </authorList>
    </citation>
    <scope>NUCLEOTIDE SEQUENCE [LARGE SCALE GENOMIC DNA]</scope>
    <source>
        <strain evidence="2 3">CCM 8852</strain>
    </source>
</reference>
<gene>
    <name evidence="2" type="ORF">D0T11_13865</name>
</gene>
<dbReference type="AlphaFoldDB" id="A0A418QUL4"/>
<accession>A0A418QUL4</accession>
<feature type="transmembrane region" description="Helical" evidence="1">
    <location>
        <begin position="82"/>
        <end position="102"/>
    </location>
</feature>
<sequence length="149" mass="16152">MEISYSPANYSTITRTLILWLLSNLGGTLWLTLDFASERLEDYSIALMAGLMAALVSLAIVPLTVPYFTLMGTLRTGWSRRSVALLGVTLFFLLANQLLLRFVPVESLLGLLPLSAPYWAAAVATVLWLYGPAWQGTTRPVAGGVEGAC</sequence>
<keyword evidence="1" id="KW-0812">Transmembrane</keyword>
<reference evidence="2 3" key="2">
    <citation type="submission" date="2019-01" db="EMBL/GenBank/DDBJ databases">
        <title>Hymenobacter humicola sp. nov., isolated from soils in Antarctica.</title>
        <authorList>
            <person name="Sedlacek I."/>
            <person name="Holochova P."/>
            <person name="Kralova S."/>
            <person name="Pantucek R."/>
            <person name="Stankova E."/>
            <person name="Vrbovska V."/>
            <person name="Kristofova L."/>
            <person name="Svec P."/>
            <person name="Busse H.-J."/>
        </authorList>
    </citation>
    <scope>NUCLEOTIDE SEQUENCE [LARGE SCALE GENOMIC DNA]</scope>
    <source>
        <strain evidence="2 3">CCM 8852</strain>
    </source>
</reference>
<dbReference type="OrthoDB" id="883256at2"/>
<keyword evidence="3" id="KW-1185">Reference proteome</keyword>
<feature type="transmembrane region" description="Helical" evidence="1">
    <location>
        <begin position="12"/>
        <end position="33"/>
    </location>
</feature>